<feature type="transmembrane region" description="Helical" evidence="1">
    <location>
        <begin position="172"/>
        <end position="194"/>
    </location>
</feature>
<feature type="domain" description="DUF7610" evidence="2">
    <location>
        <begin position="8"/>
        <end position="83"/>
    </location>
</feature>
<dbReference type="InterPro" id="IPR056029">
    <property type="entry name" value="DUF7610"/>
</dbReference>
<sequence length="203" mass="23335">MAKNYSILHAKVHELESIVDELFLLGPDTESHHSLSKDIIKQKLDFIWNLLSAEVASHPSKPHHLHHISQRLEELDKTFHQWEPSPTLSHDHYFDKDSTSSCTDSCFNDDGEAHDDEKALVEFNGSEKEIEKVASFVYEDAEEWFEEFDGDREVVESESDEMKREEIRECALGSKCFAVTLFVAFIMVTLSHHVDQTSFPVPT</sequence>
<evidence type="ECO:0000313" key="3">
    <source>
        <dbReference type="EMBL" id="CAL0329437.1"/>
    </source>
</evidence>
<dbReference type="Pfam" id="PF24583">
    <property type="entry name" value="DUF7610"/>
    <property type="match status" value="1"/>
</dbReference>
<keyword evidence="1" id="KW-0472">Membrane</keyword>
<dbReference type="AlphaFoldDB" id="A0AAV1Y614"/>
<name>A0AAV1Y614_LUPLU</name>
<organism evidence="3 4">
    <name type="scientific">Lupinus luteus</name>
    <name type="common">European yellow lupine</name>
    <dbReference type="NCBI Taxonomy" id="3873"/>
    <lineage>
        <taxon>Eukaryota</taxon>
        <taxon>Viridiplantae</taxon>
        <taxon>Streptophyta</taxon>
        <taxon>Embryophyta</taxon>
        <taxon>Tracheophyta</taxon>
        <taxon>Spermatophyta</taxon>
        <taxon>Magnoliopsida</taxon>
        <taxon>eudicotyledons</taxon>
        <taxon>Gunneridae</taxon>
        <taxon>Pentapetalae</taxon>
        <taxon>rosids</taxon>
        <taxon>fabids</taxon>
        <taxon>Fabales</taxon>
        <taxon>Fabaceae</taxon>
        <taxon>Papilionoideae</taxon>
        <taxon>50 kb inversion clade</taxon>
        <taxon>genistoids sensu lato</taxon>
        <taxon>core genistoids</taxon>
        <taxon>Genisteae</taxon>
        <taxon>Lupinus</taxon>
    </lineage>
</organism>
<dbReference type="Proteomes" id="UP001497480">
    <property type="component" value="Unassembled WGS sequence"/>
</dbReference>
<protein>
    <recommendedName>
        <fullName evidence="2">DUF7610 domain-containing protein</fullName>
    </recommendedName>
</protein>
<evidence type="ECO:0000313" key="4">
    <source>
        <dbReference type="Proteomes" id="UP001497480"/>
    </source>
</evidence>
<dbReference type="EMBL" id="CAXHTB010000021">
    <property type="protein sequence ID" value="CAL0329437.1"/>
    <property type="molecule type" value="Genomic_DNA"/>
</dbReference>
<evidence type="ECO:0000256" key="1">
    <source>
        <dbReference type="SAM" id="Phobius"/>
    </source>
</evidence>
<reference evidence="3 4" key="1">
    <citation type="submission" date="2024-03" db="EMBL/GenBank/DDBJ databases">
        <authorList>
            <person name="Martinez-Hernandez J."/>
        </authorList>
    </citation>
    <scope>NUCLEOTIDE SEQUENCE [LARGE SCALE GENOMIC DNA]</scope>
</reference>
<accession>A0AAV1Y614</accession>
<keyword evidence="1" id="KW-0812">Transmembrane</keyword>
<proteinExistence type="predicted"/>
<gene>
    <name evidence="3" type="ORF">LLUT_LOCUS30497</name>
</gene>
<comment type="caution">
    <text evidence="3">The sequence shown here is derived from an EMBL/GenBank/DDBJ whole genome shotgun (WGS) entry which is preliminary data.</text>
</comment>
<keyword evidence="4" id="KW-1185">Reference proteome</keyword>
<evidence type="ECO:0000259" key="2">
    <source>
        <dbReference type="Pfam" id="PF24583"/>
    </source>
</evidence>
<keyword evidence="1" id="KW-1133">Transmembrane helix</keyword>